<accession>A0ABD6AIJ6</accession>
<proteinExistence type="predicted"/>
<gene>
    <name evidence="4" type="ORF">ACFQMF_04165</name>
</gene>
<evidence type="ECO:0000256" key="1">
    <source>
        <dbReference type="ARBA" id="ARBA00023125"/>
    </source>
</evidence>
<dbReference type="Pfam" id="PF07282">
    <property type="entry name" value="Cas12f1-like_TNB"/>
    <property type="match status" value="1"/>
</dbReference>
<dbReference type="InterPro" id="IPR010095">
    <property type="entry name" value="Cas12f1-like_TNB"/>
</dbReference>
<dbReference type="RefSeq" id="WP_256410052.1">
    <property type="nucleotide sequence ID" value="NZ_JANHDN010000009.1"/>
</dbReference>
<dbReference type="GO" id="GO:0004519">
    <property type="term" value="F:endonuclease activity"/>
    <property type="evidence" value="ECO:0007669"/>
    <property type="project" value="UniProtKB-KW"/>
</dbReference>
<evidence type="ECO:0000256" key="2">
    <source>
        <dbReference type="SAM" id="MobiDB-lite"/>
    </source>
</evidence>
<dbReference type="NCBIfam" id="NF040570">
    <property type="entry name" value="guided_TnpB"/>
    <property type="match status" value="1"/>
</dbReference>
<comment type="caution">
    <text evidence="4">The sequence shown here is derived from an EMBL/GenBank/DDBJ whole genome shotgun (WGS) entry which is preliminary data.</text>
</comment>
<dbReference type="Proteomes" id="UP001596545">
    <property type="component" value="Unassembled WGS sequence"/>
</dbReference>
<feature type="compositionally biased region" description="Low complexity" evidence="2">
    <location>
        <begin position="408"/>
        <end position="422"/>
    </location>
</feature>
<keyword evidence="5" id="KW-1185">Reference proteome</keyword>
<evidence type="ECO:0000259" key="3">
    <source>
        <dbReference type="Pfam" id="PF07282"/>
    </source>
</evidence>
<sequence>MTATVTKTLEATLAPPTAHKERRLQRTVATYRRALFRSFESGADTQSAVNNIVTRYTLTSYAKDALKNYVPELLNTYNAEELDEDHPIRFTNRGFKIDHSEEREHGFCWRVPQAGRGNAFWIPLRINPAQRELWDDLFDGNLTVGEFRLQDRPTSWVLHVTVEYEVAEPTEPDDPTPVGFDIGESKLLTGCALTDSGTPTQPYIYDGGRARHLRKEMFTTLRRLQERDAAEWRIDDRFGHYQNALTDIVEKASREAVEYARSFENPVIVLEDLTDIREDLDYGAWMNRRLHNWAFARLTGRIEDKALDAGIPVQKVRPAYTSQTCHACGHLGSRSSQAAFRCTNDECWVTEYQADINAAANIAGRLNPWGESLAWKPAGDDSPGDGSGCDTTMEHRAASRHPRQMTLSAYSSETSSRSEPSTVGSPAAHGG</sequence>
<feature type="region of interest" description="Disordered" evidence="2">
    <location>
        <begin position="374"/>
        <end position="431"/>
    </location>
</feature>
<dbReference type="InterPro" id="IPR051399">
    <property type="entry name" value="RNA-guided_DNA_endo/Transpos"/>
</dbReference>
<dbReference type="AlphaFoldDB" id="A0ABD6AIJ6"/>
<dbReference type="NCBIfam" id="TIGR01766">
    <property type="entry name" value="IS200/IS605 family accessory protein TnpB-like domain"/>
    <property type="match status" value="1"/>
</dbReference>
<keyword evidence="4" id="KW-0540">Nuclease</keyword>
<feature type="domain" description="Cas12f1-like TNB" evidence="3">
    <location>
        <begin position="295"/>
        <end position="362"/>
    </location>
</feature>
<dbReference type="GO" id="GO:0003677">
    <property type="term" value="F:DNA binding"/>
    <property type="evidence" value="ECO:0007669"/>
    <property type="project" value="UniProtKB-KW"/>
</dbReference>
<evidence type="ECO:0000313" key="4">
    <source>
        <dbReference type="EMBL" id="MFC7323773.1"/>
    </source>
</evidence>
<dbReference type="EMBL" id="JBHTBL010000003">
    <property type="protein sequence ID" value="MFC7323773.1"/>
    <property type="molecule type" value="Genomic_DNA"/>
</dbReference>
<protein>
    <submittedName>
        <fullName evidence="4">RNA-guided endonuclease TnpB family protein</fullName>
    </submittedName>
</protein>
<name>A0ABD6AIJ6_9EURY</name>
<keyword evidence="4" id="KW-0255">Endonuclease</keyword>
<dbReference type="PANTHER" id="PTHR30405">
    <property type="entry name" value="TRANSPOSASE"/>
    <property type="match status" value="1"/>
</dbReference>
<evidence type="ECO:0000313" key="5">
    <source>
        <dbReference type="Proteomes" id="UP001596545"/>
    </source>
</evidence>
<organism evidence="4 5">
    <name type="scientific">Halorubrum rutilum</name>
    <dbReference type="NCBI Taxonomy" id="1364933"/>
    <lineage>
        <taxon>Archaea</taxon>
        <taxon>Methanobacteriati</taxon>
        <taxon>Methanobacteriota</taxon>
        <taxon>Stenosarchaea group</taxon>
        <taxon>Halobacteria</taxon>
        <taxon>Halobacteriales</taxon>
        <taxon>Haloferacaceae</taxon>
        <taxon>Halorubrum</taxon>
    </lineage>
</organism>
<reference evidence="4 5" key="1">
    <citation type="journal article" date="2019" name="Int. J. Syst. Evol. Microbiol.">
        <title>The Global Catalogue of Microorganisms (GCM) 10K type strain sequencing project: providing services to taxonomists for standard genome sequencing and annotation.</title>
        <authorList>
            <consortium name="The Broad Institute Genomics Platform"/>
            <consortium name="The Broad Institute Genome Sequencing Center for Infectious Disease"/>
            <person name="Wu L."/>
            <person name="Ma J."/>
        </authorList>
    </citation>
    <scope>NUCLEOTIDE SEQUENCE [LARGE SCALE GENOMIC DNA]</scope>
    <source>
        <strain evidence="4 5">CGMCC 1.12554</strain>
    </source>
</reference>
<keyword evidence="1" id="KW-0238">DNA-binding</keyword>
<keyword evidence="4" id="KW-0378">Hydrolase</keyword>
<dbReference type="PANTHER" id="PTHR30405:SF21">
    <property type="entry name" value="TRANSPOSASE-RELATED"/>
    <property type="match status" value="1"/>
</dbReference>